<organism evidence="1 2">
    <name type="scientific">Phoxinus phoxinus</name>
    <name type="common">Eurasian minnow</name>
    <dbReference type="NCBI Taxonomy" id="58324"/>
    <lineage>
        <taxon>Eukaryota</taxon>
        <taxon>Metazoa</taxon>
        <taxon>Chordata</taxon>
        <taxon>Craniata</taxon>
        <taxon>Vertebrata</taxon>
        <taxon>Euteleostomi</taxon>
        <taxon>Actinopterygii</taxon>
        <taxon>Neopterygii</taxon>
        <taxon>Teleostei</taxon>
        <taxon>Ostariophysi</taxon>
        <taxon>Cypriniformes</taxon>
        <taxon>Leuciscidae</taxon>
        <taxon>Phoxininae</taxon>
        <taxon>Phoxinus</taxon>
    </lineage>
</organism>
<dbReference type="EMBL" id="JAYKXH010000018">
    <property type="protein sequence ID" value="KAK7137040.1"/>
    <property type="molecule type" value="Genomic_DNA"/>
</dbReference>
<sequence>MPRWCCAEAWMVSGWMTTGAGKQYHGSSLQKPSETTGHYLSFPHPPHLFVLSKSSLDRTCAHKPAKGTGRQIGRREMWVFTGALVQPSFLLS</sequence>
<evidence type="ECO:0000313" key="2">
    <source>
        <dbReference type="Proteomes" id="UP001364617"/>
    </source>
</evidence>
<dbReference type="Proteomes" id="UP001364617">
    <property type="component" value="Unassembled WGS sequence"/>
</dbReference>
<accession>A0AAN9GYM6</accession>
<proteinExistence type="predicted"/>
<dbReference type="AlphaFoldDB" id="A0AAN9GYM6"/>
<reference evidence="1 2" key="1">
    <citation type="submission" date="2024-02" db="EMBL/GenBank/DDBJ databases">
        <title>Chromosome-level genome assembly of the Eurasian Minnow (Phoxinus phoxinus).</title>
        <authorList>
            <person name="Oriowo T.O."/>
            <person name="Martin S."/>
            <person name="Stange M."/>
            <person name="Chrysostomakis Y."/>
            <person name="Brown T."/>
            <person name="Winkler S."/>
            <person name="Kukowka S."/>
            <person name="Myers E.W."/>
            <person name="Bohne A."/>
        </authorList>
    </citation>
    <scope>NUCLEOTIDE SEQUENCE [LARGE SCALE GENOMIC DNA]</scope>
    <source>
        <strain evidence="1">ZFMK-TIS-60720</strain>
        <tissue evidence="1">Whole Organism</tissue>
    </source>
</reference>
<gene>
    <name evidence="1" type="ORF">R3I93_017188</name>
</gene>
<name>A0AAN9GYM6_9TELE</name>
<keyword evidence="2" id="KW-1185">Reference proteome</keyword>
<evidence type="ECO:0000313" key="1">
    <source>
        <dbReference type="EMBL" id="KAK7137040.1"/>
    </source>
</evidence>
<comment type="caution">
    <text evidence="1">The sequence shown here is derived from an EMBL/GenBank/DDBJ whole genome shotgun (WGS) entry which is preliminary data.</text>
</comment>
<protein>
    <submittedName>
        <fullName evidence="1">Uncharacterized protein</fullName>
    </submittedName>
</protein>